<dbReference type="GO" id="GO:0008854">
    <property type="term" value="F:exodeoxyribonuclease V activity"/>
    <property type="evidence" value="ECO:0007669"/>
    <property type="project" value="UniProtKB-EC"/>
</dbReference>
<keyword evidence="5 11" id="KW-0347">Helicase</keyword>
<evidence type="ECO:0000313" key="14">
    <source>
        <dbReference type="EMBL" id="CAH0541056.1"/>
    </source>
</evidence>
<dbReference type="InterPro" id="IPR027785">
    <property type="entry name" value="UvrD-like_helicase_C"/>
</dbReference>
<evidence type="ECO:0000256" key="6">
    <source>
        <dbReference type="ARBA" id="ARBA00022839"/>
    </source>
</evidence>
<evidence type="ECO:0000256" key="2">
    <source>
        <dbReference type="ARBA" id="ARBA00022741"/>
    </source>
</evidence>
<keyword evidence="10 11" id="KW-0413">Isomerase</keyword>
<keyword evidence="15" id="KW-1185">Reference proteome</keyword>
<accession>A0ABM9A6V9</accession>
<evidence type="ECO:0000259" key="12">
    <source>
        <dbReference type="Pfam" id="PF13538"/>
    </source>
</evidence>
<gene>
    <name evidence="11 14" type="primary">recD</name>
    <name evidence="14" type="ORF">VMF7928_03340</name>
</gene>
<organism evidence="14 15">
    <name type="scientific">Vibrio marisflavi CECT 7928</name>
    <dbReference type="NCBI Taxonomy" id="634439"/>
    <lineage>
        <taxon>Bacteria</taxon>
        <taxon>Pseudomonadati</taxon>
        <taxon>Pseudomonadota</taxon>
        <taxon>Gammaproteobacteria</taxon>
        <taxon>Vibrionales</taxon>
        <taxon>Vibrionaceae</taxon>
        <taxon>Vibrio</taxon>
    </lineage>
</organism>
<comment type="catalytic activity">
    <reaction evidence="11">
        <text>ATP + H2O = ADP + phosphate + H(+)</text>
        <dbReference type="Rhea" id="RHEA:13065"/>
        <dbReference type="ChEBI" id="CHEBI:15377"/>
        <dbReference type="ChEBI" id="CHEBI:15378"/>
        <dbReference type="ChEBI" id="CHEBI:30616"/>
        <dbReference type="ChEBI" id="CHEBI:43474"/>
        <dbReference type="ChEBI" id="CHEBI:456216"/>
        <dbReference type="EC" id="5.6.2.3"/>
    </reaction>
</comment>
<evidence type="ECO:0000313" key="15">
    <source>
        <dbReference type="Proteomes" id="UP000838748"/>
    </source>
</evidence>
<dbReference type="InterPro" id="IPR006344">
    <property type="entry name" value="RecD"/>
</dbReference>
<keyword evidence="8 11" id="KW-0238">DNA-binding</keyword>
<keyword evidence="9 11" id="KW-0234">DNA repair</keyword>
<reference evidence="14" key="1">
    <citation type="submission" date="2021-11" db="EMBL/GenBank/DDBJ databases">
        <authorList>
            <person name="Rodrigo-Torres L."/>
            <person name="Arahal R. D."/>
            <person name="Lucena T."/>
        </authorList>
    </citation>
    <scope>NUCLEOTIDE SEQUENCE</scope>
    <source>
        <strain evidence="14">CECT 7928</strain>
    </source>
</reference>
<dbReference type="EC" id="5.6.2.3" evidence="11"/>
<comment type="function">
    <text evidence="11">A helicase/nuclease that prepares dsDNA breaks (DSB) for recombinational DNA repair. Binds to DSBs and unwinds DNA via a highly rapid and processive ATP-dependent bidirectional helicase activity. Unwinds dsDNA until it encounters a Chi (crossover hotspot instigator) sequence from the 3' direction. Cuts ssDNA a few nucleotides 3' to the Chi site. The properties and activities of the enzyme are changed at Chi. The Chi-altered holoenzyme produces a long 3'-ssDNA overhang and facilitates RecA-binding to the ssDNA for homologous DNA recombination and repair. Holoenzyme degrades any linearized DNA that is unable to undergo homologous recombination. In the holoenzyme this subunit has ssDNA-dependent ATPase and 5'-3' helicase activity. When added to pre-assembled RecBC greatly stimulates nuclease activity and augments holoenzyme processivity. Negatively regulates the RecA-loading ability of RecBCD.</text>
</comment>
<comment type="miscellaneous">
    <text evidence="11">In the RecBCD complex, RecB has a slow 3'-5' helicase, an exonuclease activity and loads RecA onto ssDNA, RecD has a fast 5'-3' helicase activity, while RecC stimulates the ATPase and processivity of the RecB helicase and contributes to recognition of the Chi site.</text>
</comment>
<dbReference type="CDD" id="cd18809">
    <property type="entry name" value="SF1_C_RecD"/>
    <property type="match status" value="1"/>
</dbReference>
<keyword evidence="2 11" id="KW-0547">Nucleotide-binding</keyword>
<dbReference type="Pfam" id="PF21185">
    <property type="entry name" value="RecD_N"/>
    <property type="match status" value="1"/>
</dbReference>
<evidence type="ECO:0000256" key="8">
    <source>
        <dbReference type="ARBA" id="ARBA00023125"/>
    </source>
</evidence>
<dbReference type="HAMAP" id="MF_01487">
    <property type="entry name" value="RecD"/>
    <property type="match status" value="1"/>
</dbReference>
<evidence type="ECO:0000256" key="5">
    <source>
        <dbReference type="ARBA" id="ARBA00022806"/>
    </source>
</evidence>
<dbReference type="InterPro" id="IPR050534">
    <property type="entry name" value="Coronavir_polyprotein_1ab"/>
</dbReference>
<evidence type="ECO:0000256" key="7">
    <source>
        <dbReference type="ARBA" id="ARBA00022840"/>
    </source>
</evidence>
<evidence type="ECO:0000256" key="9">
    <source>
        <dbReference type="ARBA" id="ARBA00023204"/>
    </source>
</evidence>
<dbReference type="PANTHER" id="PTHR43788:SF6">
    <property type="entry name" value="DNA HELICASE B"/>
    <property type="match status" value="1"/>
</dbReference>
<evidence type="ECO:0000256" key="3">
    <source>
        <dbReference type="ARBA" id="ARBA00022763"/>
    </source>
</evidence>
<dbReference type="InterPro" id="IPR049550">
    <property type="entry name" value="RecD_N"/>
</dbReference>
<dbReference type="Pfam" id="PF13245">
    <property type="entry name" value="AAA_19"/>
    <property type="match status" value="1"/>
</dbReference>
<dbReference type="EMBL" id="CAKLDM010000002">
    <property type="protein sequence ID" value="CAH0541056.1"/>
    <property type="molecule type" value="Genomic_DNA"/>
</dbReference>
<feature type="domain" description="RecBCD enzyme subunit RecD N-terminal" evidence="13">
    <location>
        <begin position="16"/>
        <end position="120"/>
    </location>
</feature>
<keyword evidence="7 11" id="KW-0067">ATP-binding</keyword>
<dbReference type="Proteomes" id="UP000838748">
    <property type="component" value="Unassembled WGS sequence"/>
</dbReference>
<comment type="similarity">
    <text evidence="11">Belongs to the RecD family.</text>
</comment>
<dbReference type="Pfam" id="PF13538">
    <property type="entry name" value="UvrD_C_2"/>
    <property type="match status" value="1"/>
</dbReference>
<dbReference type="NCBIfam" id="TIGR01447">
    <property type="entry name" value="recD"/>
    <property type="match status" value="1"/>
</dbReference>
<feature type="domain" description="UvrD-like helicase C-terminal" evidence="12">
    <location>
        <begin position="621"/>
        <end position="664"/>
    </location>
</feature>
<proteinExistence type="inferred from homology"/>
<evidence type="ECO:0000256" key="11">
    <source>
        <dbReference type="HAMAP-Rule" id="MF_01487"/>
    </source>
</evidence>
<evidence type="ECO:0000256" key="10">
    <source>
        <dbReference type="ARBA" id="ARBA00023235"/>
    </source>
</evidence>
<comment type="subunit">
    <text evidence="11">Heterotrimer of RecB, RecC and RecD. All subunits contribute to DNA-binding.</text>
</comment>
<feature type="binding site" evidence="11">
    <location>
        <begin position="252"/>
        <end position="259"/>
    </location>
    <ligand>
        <name>ATP</name>
        <dbReference type="ChEBI" id="CHEBI:30616"/>
    </ligand>
</feature>
<dbReference type="CDD" id="cd17933">
    <property type="entry name" value="DEXSc_RecD-like"/>
    <property type="match status" value="1"/>
</dbReference>
<evidence type="ECO:0000256" key="4">
    <source>
        <dbReference type="ARBA" id="ARBA00022801"/>
    </source>
</evidence>
<comment type="caution">
    <text evidence="14">The sequence shown here is derived from an EMBL/GenBank/DDBJ whole genome shotgun (WGS) entry which is preliminary data.</text>
</comment>
<protein>
    <recommendedName>
        <fullName evidence="11">RecBCD enzyme subunit RecD</fullName>
        <ecNumber evidence="11">5.6.2.3</ecNumber>
    </recommendedName>
    <alternativeName>
        <fullName evidence="11">DNA 5'-3' helicase subunit RecD</fullName>
    </alternativeName>
    <alternativeName>
        <fullName evidence="11">Exonuclease V subunit RecD</fullName>
        <shortName evidence="11">ExoV subunit RecD</shortName>
    </alternativeName>
    <alternativeName>
        <fullName evidence="11">Helicase/nuclease RecBCD subunit RecD</fullName>
    </alternativeName>
</protein>
<dbReference type="Gene3D" id="3.40.50.300">
    <property type="entry name" value="P-loop containing nucleotide triphosphate hydrolases"/>
    <property type="match status" value="3"/>
</dbReference>
<keyword evidence="1 11" id="KW-0540">Nuclease</keyword>
<dbReference type="SUPFAM" id="SSF52540">
    <property type="entry name" value="P-loop containing nucleoside triphosphate hydrolases"/>
    <property type="match status" value="2"/>
</dbReference>
<evidence type="ECO:0000256" key="1">
    <source>
        <dbReference type="ARBA" id="ARBA00022722"/>
    </source>
</evidence>
<keyword evidence="6 11" id="KW-0269">Exonuclease</keyword>
<sequence>MKDVLLNELKHLSLLGNIRPIDYQFSRFIYTQLSNNQDEVSFLAGLLSIELGKGNVCLPIFDNKGITKQFIHTVARLFEHNADLVKKVEGIDWREILASNALVGTGQHAVPIIFDGYRLYMQRYWQYETVLVDKLQALSMPVTLDSERLVNLSNVLNELFCRNYSYLFKALSEERKQGNLSIPTTQRLVCDYLDVVDTDSIDWQAVDGVCQQAQSPEGLSELDILVTKQVCADWQKIAASIALTRKLAVISGGPGTGKTTTVTKLLLALAAQAKHNNEQPIIKLAAPTGKAAARLTESVGKALASIHFDESLKAVVPTESSTIHRLLGAIPNSVKFQHDRSNPLKVDVLVIDEASMVDLSMMYRIIEALPDNARLILLGDKDQLSSVEAGSVLGDICQFLKHGYSSVQAKSIAALTHHHIASHSSALPVISDSLCMLQKSYRFDIRSGIGQLAKAINKGHFEELEKVYQNDFRDIVQFSVNKTNLNQMIRTIVEKYRDYLKPIEESSEHTGNVLELARLSLDAFSRCRLLCALREGDYGVSGLNQKIEQGLEARKLIYVKGEQWYHGRPVMVTRNDHNLGLYNGDIGICIFDGERLRVFFELPDGTIKAFLPSRVPEHETAYAMTIHKSQGSEFDFVQMILPKEYNPVLTRELVYTGVTRARQYFELYSDKVLLKKAIRSKTVRASGLAAKLSAF</sequence>
<dbReference type="PANTHER" id="PTHR43788">
    <property type="entry name" value="DNA2/NAM7 HELICASE FAMILY MEMBER"/>
    <property type="match status" value="1"/>
</dbReference>
<dbReference type="InterPro" id="IPR027417">
    <property type="entry name" value="P-loop_NTPase"/>
</dbReference>
<dbReference type="Gene3D" id="1.10.10.1020">
    <property type="entry name" value="RecBCD complex, subunit RecD, N-terminal domain"/>
    <property type="match status" value="1"/>
</dbReference>
<name>A0ABM9A6V9_9VIBR</name>
<dbReference type="InterPro" id="IPR041851">
    <property type="entry name" value="RecD_N_sf"/>
</dbReference>
<dbReference type="RefSeq" id="WP_237362814.1">
    <property type="nucleotide sequence ID" value="NZ_CAKLDM010000002.1"/>
</dbReference>
<keyword evidence="3 11" id="KW-0227">DNA damage</keyword>
<keyword evidence="4 11" id="KW-0378">Hydrolase</keyword>
<evidence type="ECO:0000259" key="13">
    <source>
        <dbReference type="Pfam" id="PF21185"/>
    </source>
</evidence>